<dbReference type="AlphaFoldDB" id="A0AAD9UDG3"/>
<organism evidence="1 2">
    <name type="scientific">Ridgeia piscesae</name>
    <name type="common">Tubeworm</name>
    <dbReference type="NCBI Taxonomy" id="27915"/>
    <lineage>
        <taxon>Eukaryota</taxon>
        <taxon>Metazoa</taxon>
        <taxon>Spiralia</taxon>
        <taxon>Lophotrochozoa</taxon>
        <taxon>Annelida</taxon>
        <taxon>Polychaeta</taxon>
        <taxon>Sedentaria</taxon>
        <taxon>Canalipalpata</taxon>
        <taxon>Sabellida</taxon>
        <taxon>Siboglinidae</taxon>
        <taxon>Ridgeia</taxon>
    </lineage>
</organism>
<evidence type="ECO:0000313" key="1">
    <source>
        <dbReference type="EMBL" id="KAK2185417.1"/>
    </source>
</evidence>
<evidence type="ECO:0000313" key="2">
    <source>
        <dbReference type="Proteomes" id="UP001209878"/>
    </source>
</evidence>
<reference evidence="1" key="1">
    <citation type="journal article" date="2023" name="Mol. Biol. Evol.">
        <title>Third-Generation Sequencing Reveals the Adaptive Role of the Epigenome in Three Deep-Sea Polychaetes.</title>
        <authorList>
            <person name="Perez M."/>
            <person name="Aroh O."/>
            <person name="Sun Y."/>
            <person name="Lan Y."/>
            <person name="Juniper S.K."/>
            <person name="Young C.R."/>
            <person name="Angers B."/>
            <person name="Qian P.Y."/>
        </authorList>
    </citation>
    <scope>NUCLEOTIDE SEQUENCE</scope>
    <source>
        <strain evidence="1">R07B-5</strain>
    </source>
</reference>
<keyword evidence="2" id="KW-1185">Reference proteome</keyword>
<gene>
    <name evidence="1" type="ORF">NP493_237g01021</name>
</gene>
<dbReference type="EMBL" id="JAODUO010000237">
    <property type="protein sequence ID" value="KAK2185417.1"/>
    <property type="molecule type" value="Genomic_DNA"/>
</dbReference>
<name>A0AAD9UDG3_RIDPI</name>
<dbReference type="Proteomes" id="UP001209878">
    <property type="component" value="Unassembled WGS sequence"/>
</dbReference>
<protein>
    <submittedName>
        <fullName evidence="1">Uncharacterized protein</fullName>
    </submittedName>
</protein>
<accession>A0AAD9UDG3</accession>
<proteinExistence type="predicted"/>
<sequence length="44" mass="5241">MHYRFIAVQYLHTQCMLRTWSESQTICGIQVTKNSRLTCEDMNC</sequence>
<comment type="caution">
    <text evidence="1">The sequence shown here is derived from an EMBL/GenBank/DDBJ whole genome shotgun (WGS) entry which is preliminary data.</text>
</comment>